<comment type="caution">
    <text evidence="1">The sequence shown here is derived from an EMBL/GenBank/DDBJ whole genome shotgun (WGS) entry which is preliminary data.</text>
</comment>
<sequence>MTVVRGVGECGDGVCATGRTAGDGQLAAGARDHSGQQPQVKKANLRDADLRGADMSTAKGLTSKQLSVARVDGLTRLPPGVARPAPTR</sequence>
<dbReference type="EMBL" id="BONX01000089">
    <property type="protein sequence ID" value="GIH01833.1"/>
    <property type="molecule type" value="Genomic_DNA"/>
</dbReference>
<dbReference type="Proteomes" id="UP000621500">
    <property type="component" value="Unassembled WGS sequence"/>
</dbReference>
<proteinExistence type="predicted"/>
<keyword evidence="2" id="KW-1185">Reference proteome</keyword>
<organism evidence="1 2">
    <name type="scientific">Plantactinospora mayteni</name>
    <dbReference type="NCBI Taxonomy" id="566021"/>
    <lineage>
        <taxon>Bacteria</taxon>
        <taxon>Bacillati</taxon>
        <taxon>Actinomycetota</taxon>
        <taxon>Actinomycetes</taxon>
        <taxon>Micromonosporales</taxon>
        <taxon>Micromonosporaceae</taxon>
        <taxon>Plantactinospora</taxon>
    </lineage>
</organism>
<protein>
    <recommendedName>
        <fullName evidence="3">Pentapeptide repeat-containing protein</fullName>
    </recommendedName>
</protein>
<accession>A0ABQ4F4L3</accession>
<name>A0ABQ4F4L3_9ACTN</name>
<evidence type="ECO:0000313" key="1">
    <source>
        <dbReference type="EMBL" id="GIH01833.1"/>
    </source>
</evidence>
<gene>
    <name evidence="1" type="ORF">Pma05_84050</name>
</gene>
<reference evidence="1 2" key="1">
    <citation type="submission" date="2021-01" db="EMBL/GenBank/DDBJ databases">
        <title>Whole genome shotgun sequence of Plantactinospora mayteni NBRC 109088.</title>
        <authorList>
            <person name="Komaki H."/>
            <person name="Tamura T."/>
        </authorList>
    </citation>
    <scope>NUCLEOTIDE SEQUENCE [LARGE SCALE GENOMIC DNA]</scope>
    <source>
        <strain evidence="1 2">NBRC 109088</strain>
    </source>
</reference>
<evidence type="ECO:0000313" key="2">
    <source>
        <dbReference type="Proteomes" id="UP000621500"/>
    </source>
</evidence>
<evidence type="ECO:0008006" key="3">
    <source>
        <dbReference type="Google" id="ProtNLM"/>
    </source>
</evidence>